<comment type="caution">
    <text evidence="8">The sequence shown here is derived from an EMBL/GenBank/DDBJ whole genome shotgun (WGS) entry which is preliminary data.</text>
</comment>
<dbReference type="PANTHER" id="PTHR12534">
    <property type="entry name" value="30S RIBOSOMAL PROTEIN S2 PROKARYOTIC AND ORGANELLAR"/>
    <property type="match status" value="1"/>
</dbReference>
<proteinExistence type="inferred from homology"/>
<protein>
    <recommendedName>
        <fullName evidence="4 5">Small ribosomal subunit protein uS2</fullName>
    </recommendedName>
</protein>
<dbReference type="EMBL" id="PFAT01000003">
    <property type="protein sequence ID" value="PIR92696.1"/>
    <property type="molecule type" value="Genomic_DNA"/>
</dbReference>
<dbReference type="Proteomes" id="UP000228510">
    <property type="component" value="Unassembled WGS sequence"/>
</dbReference>
<dbReference type="AlphaFoldDB" id="A0A2H0V0R4"/>
<reference evidence="9" key="1">
    <citation type="submission" date="2017-09" db="EMBL/GenBank/DDBJ databases">
        <title>Depth-based differentiation of microbial function through sediment-hosted aquifers and enrichment of novel symbionts in the deep terrestrial subsurface.</title>
        <authorList>
            <person name="Probst A.J."/>
            <person name="Ladd B."/>
            <person name="Jarett J.K."/>
            <person name="Geller-Mcgrath D.E."/>
            <person name="Sieber C.M.K."/>
            <person name="Emerson J.B."/>
            <person name="Anantharaman K."/>
            <person name="Thomas B.C."/>
            <person name="Malmstrom R."/>
            <person name="Stieglmeier M."/>
            <person name="Klingl A."/>
            <person name="Woyke T."/>
            <person name="Ryan C.M."/>
            <person name="Banfield J.F."/>
        </authorList>
    </citation>
    <scope>NUCLEOTIDE SEQUENCE [LARGE SCALE GENOMIC DNA]</scope>
</reference>
<name>A0A2H0V0R4_9BACT</name>
<dbReference type="Gene3D" id="3.40.50.10490">
    <property type="entry name" value="Glucose-6-phosphate isomerase like protein, domain 1"/>
    <property type="match status" value="1"/>
</dbReference>
<evidence type="ECO:0000256" key="3">
    <source>
        <dbReference type="ARBA" id="ARBA00023274"/>
    </source>
</evidence>
<feature type="region of interest" description="Disordered" evidence="7">
    <location>
        <begin position="225"/>
        <end position="244"/>
    </location>
</feature>
<dbReference type="PANTHER" id="PTHR12534:SF0">
    <property type="entry name" value="SMALL RIBOSOMAL SUBUNIT PROTEIN US2M"/>
    <property type="match status" value="1"/>
</dbReference>
<dbReference type="Gene3D" id="1.10.287.610">
    <property type="entry name" value="Helix hairpin bin"/>
    <property type="match status" value="1"/>
</dbReference>
<dbReference type="InterPro" id="IPR001865">
    <property type="entry name" value="Ribosomal_uS2"/>
</dbReference>
<sequence length="244" mass="27189">MVKIPTLEEMLKAGMHFGHRTSKWHPKMAPFIFGQRAGVHIIDLQKTQAMLTEALEFVSRMVAENKTILLVGTKDQVRAPVAKLGLDLGLPYINNRWLGGTLTNFSVIKRLIKNYLDLKEKKETGKLTKYTKKEQLEFSRQIAKLDRMVGGIASLKKLPDVIFIWDIKHERTALAEAKKKGVPVVAVCDTNVDPTGVKYVIPGNDDATKTVKLVLDYLRQAISEGKAQAKTAKPAENGQGAKKQ</sequence>
<keyword evidence="2 5" id="KW-0689">Ribosomal protein</keyword>
<keyword evidence="3 5" id="KW-0687">Ribonucleoprotein</keyword>
<dbReference type="PROSITE" id="PS00963">
    <property type="entry name" value="RIBOSOMAL_S2_2"/>
    <property type="match status" value="1"/>
</dbReference>
<evidence type="ECO:0000313" key="8">
    <source>
        <dbReference type="EMBL" id="PIR92696.1"/>
    </source>
</evidence>
<dbReference type="InterPro" id="IPR023591">
    <property type="entry name" value="Ribosomal_uS2_flav_dom_sf"/>
</dbReference>
<evidence type="ECO:0000256" key="2">
    <source>
        <dbReference type="ARBA" id="ARBA00022980"/>
    </source>
</evidence>
<evidence type="ECO:0000256" key="4">
    <source>
        <dbReference type="ARBA" id="ARBA00035256"/>
    </source>
</evidence>
<dbReference type="InterPro" id="IPR005706">
    <property type="entry name" value="Ribosomal_uS2_bac/mit/plastid"/>
</dbReference>
<dbReference type="SUPFAM" id="SSF52313">
    <property type="entry name" value="Ribosomal protein S2"/>
    <property type="match status" value="1"/>
</dbReference>
<organism evidence="8 9">
    <name type="scientific">Candidatus Falkowbacteria bacterium CG10_big_fil_rev_8_21_14_0_10_44_15</name>
    <dbReference type="NCBI Taxonomy" id="1974569"/>
    <lineage>
        <taxon>Bacteria</taxon>
        <taxon>Candidatus Falkowiibacteriota</taxon>
    </lineage>
</organism>
<dbReference type="GO" id="GO:0006412">
    <property type="term" value="P:translation"/>
    <property type="evidence" value="ECO:0007669"/>
    <property type="project" value="UniProtKB-UniRule"/>
</dbReference>
<evidence type="ECO:0000256" key="6">
    <source>
        <dbReference type="RuleBase" id="RU003631"/>
    </source>
</evidence>
<dbReference type="GO" id="GO:0003735">
    <property type="term" value="F:structural constituent of ribosome"/>
    <property type="evidence" value="ECO:0007669"/>
    <property type="project" value="InterPro"/>
</dbReference>
<evidence type="ECO:0000256" key="7">
    <source>
        <dbReference type="SAM" id="MobiDB-lite"/>
    </source>
</evidence>
<dbReference type="Pfam" id="PF00318">
    <property type="entry name" value="Ribosomal_S2"/>
    <property type="match status" value="1"/>
</dbReference>
<dbReference type="NCBIfam" id="TIGR01011">
    <property type="entry name" value="rpsB_bact"/>
    <property type="match status" value="1"/>
</dbReference>
<dbReference type="GO" id="GO:0022627">
    <property type="term" value="C:cytosolic small ribosomal subunit"/>
    <property type="evidence" value="ECO:0007669"/>
    <property type="project" value="TreeGrafter"/>
</dbReference>
<dbReference type="PRINTS" id="PR00395">
    <property type="entry name" value="RIBOSOMALS2"/>
</dbReference>
<dbReference type="HAMAP" id="MF_00291_B">
    <property type="entry name" value="Ribosomal_uS2_B"/>
    <property type="match status" value="1"/>
</dbReference>
<dbReference type="InterPro" id="IPR018130">
    <property type="entry name" value="Ribosomal_uS2_CS"/>
</dbReference>
<comment type="similarity">
    <text evidence="1 5 6">Belongs to the universal ribosomal protein uS2 family.</text>
</comment>
<accession>A0A2H0V0R4</accession>
<dbReference type="CDD" id="cd01425">
    <property type="entry name" value="RPS2"/>
    <property type="match status" value="1"/>
</dbReference>
<evidence type="ECO:0000256" key="1">
    <source>
        <dbReference type="ARBA" id="ARBA00006242"/>
    </source>
</evidence>
<evidence type="ECO:0000313" key="9">
    <source>
        <dbReference type="Proteomes" id="UP000228510"/>
    </source>
</evidence>
<gene>
    <name evidence="5 8" type="primary">rpsB</name>
    <name evidence="8" type="ORF">COU01_00265</name>
</gene>
<evidence type="ECO:0000256" key="5">
    <source>
        <dbReference type="HAMAP-Rule" id="MF_00291"/>
    </source>
</evidence>